<dbReference type="RefSeq" id="WP_041292105.1">
    <property type="nucleotide sequence ID" value="NZ_JACHVY010000003.1"/>
</dbReference>
<dbReference type="AlphaFoldDB" id="A0A7W4XXV0"/>
<reference evidence="1 2" key="2">
    <citation type="submission" date="2020-08" db="EMBL/GenBank/DDBJ databases">
        <authorList>
            <person name="Partida-Martinez L."/>
            <person name="Huntemann M."/>
            <person name="Clum A."/>
            <person name="Wang J."/>
            <person name="Palaniappan K."/>
            <person name="Ritter S."/>
            <person name="Chen I.-M."/>
            <person name="Stamatis D."/>
            <person name="Reddy T."/>
            <person name="O'Malley R."/>
            <person name="Daum C."/>
            <person name="Shapiro N."/>
            <person name="Ivanova N."/>
            <person name="Kyrpides N."/>
            <person name="Woyke T."/>
        </authorList>
    </citation>
    <scope>NUCLEOTIDE SEQUENCE [LARGE SCALE GENOMIC DNA]</scope>
    <source>
        <strain evidence="1 2">AS2.23</strain>
    </source>
</reference>
<organism evidence="1 2">
    <name type="scientific">Kineococcus radiotolerans</name>
    <dbReference type="NCBI Taxonomy" id="131568"/>
    <lineage>
        <taxon>Bacteria</taxon>
        <taxon>Bacillati</taxon>
        <taxon>Actinomycetota</taxon>
        <taxon>Actinomycetes</taxon>
        <taxon>Kineosporiales</taxon>
        <taxon>Kineosporiaceae</taxon>
        <taxon>Kineococcus</taxon>
    </lineage>
</organism>
<reference evidence="1 2" key="1">
    <citation type="submission" date="2020-08" db="EMBL/GenBank/DDBJ databases">
        <title>The Agave Microbiome: Exploring the role of microbial communities in plant adaptations to desert environments.</title>
        <authorList>
            <person name="Partida-Martinez L.P."/>
        </authorList>
    </citation>
    <scope>NUCLEOTIDE SEQUENCE [LARGE SCALE GENOMIC DNA]</scope>
    <source>
        <strain evidence="1 2">AS2.23</strain>
    </source>
</reference>
<accession>A0A7W4XXV0</accession>
<sequence length="84" mass="9050">MLIWVLVGVLAAGGVLVASWWDNRRTWRAEQARSREWLRGLGVDPGPVPADPPAWRLVLTPDLSGTGRFVHDVAAAPARAGARG</sequence>
<name>A0A7W4XXV0_KINRA</name>
<proteinExistence type="predicted"/>
<protein>
    <submittedName>
        <fullName evidence="1">Uncharacterized protein</fullName>
    </submittedName>
</protein>
<gene>
    <name evidence="1" type="ORF">FHR75_003144</name>
</gene>
<evidence type="ECO:0000313" key="1">
    <source>
        <dbReference type="EMBL" id="MBB2902313.1"/>
    </source>
</evidence>
<dbReference type="Proteomes" id="UP000533269">
    <property type="component" value="Unassembled WGS sequence"/>
</dbReference>
<evidence type="ECO:0000313" key="2">
    <source>
        <dbReference type="Proteomes" id="UP000533269"/>
    </source>
</evidence>
<comment type="caution">
    <text evidence="1">The sequence shown here is derived from an EMBL/GenBank/DDBJ whole genome shotgun (WGS) entry which is preliminary data.</text>
</comment>
<dbReference type="EMBL" id="JACHVY010000003">
    <property type="protein sequence ID" value="MBB2902313.1"/>
    <property type="molecule type" value="Genomic_DNA"/>
</dbReference>